<dbReference type="Gene3D" id="1.25.10.10">
    <property type="entry name" value="Leucine-rich Repeat Variant"/>
    <property type="match status" value="1"/>
</dbReference>
<reference evidence="6" key="1">
    <citation type="journal article" date="2021" name="Nat. Commun.">
        <title>Genetic determinants of endophytism in the Arabidopsis root mycobiome.</title>
        <authorList>
            <person name="Mesny F."/>
            <person name="Miyauchi S."/>
            <person name="Thiergart T."/>
            <person name="Pickel B."/>
            <person name="Atanasova L."/>
            <person name="Karlsson M."/>
            <person name="Huettel B."/>
            <person name="Barry K.W."/>
            <person name="Haridas S."/>
            <person name="Chen C."/>
            <person name="Bauer D."/>
            <person name="Andreopoulos W."/>
            <person name="Pangilinan J."/>
            <person name="LaButti K."/>
            <person name="Riley R."/>
            <person name="Lipzen A."/>
            <person name="Clum A."/>
            <person name="Drula E."/>
            <person name="Henrissat B."/>
            <person name="Kohler A."/>
            <person name="Grigoriev I.V."/>
            <person name="Martin F.M."/>
            <person name="Hacquard S."/>
        </authorList>
    </citation>
    <scope>NUCLEOTIDE SEQUENCE</scope>
    <source>
        <strain evidence="6">MPI-SDFR-AT-0073</strain>
    </source>
</reference>
<evidence type="ECO:0000313" key="6">
    <source>
        <dbReference type="EMBL" id="KAH6657844.1"/>
    </source>
</evidence>
<dbReference type="PANTHER" id="PTHR10997">
    <property type="entry name" value="IMPORTIN-7, 8, 11"/>
    <property type="match status" value="1"/>
</dbReference>
<evidence type="ECO:0000313" key="7">
    <source>
        <dbReference type="Proteomes" id="UP000758603"/>
    </source>
</evidence>
<dbReference type="GO" id="GO:0031267">
    <property type="term" value="F:small GTPase binding"/>
    <property type="evidence" value="ECO:0007669"/>
    <property type="project" value="InterPro"/>
</dbReference>
<dbReference type="EMBL" id="JAGPXC010000002">
    <property type="protein sequence ID" value="KAH6657844.1"/>
    <property type="molecule type" value="Genomic_DNA"/>
</dbReference>
<protein>
    <submittedName>
        <fullName evidence="6">Importin 11</fullName>
    </submittedName>
</protein>
<keyword evidence="7" id="KW-1185">Reference proteome</keyword>
<dbReference type="AlphaFoldDB" id="A0A9P9A192"/>
<evidence type="ECO:0000256" key="1">
    <source>
        <dbReference type="ARBA" id="ARBA00004123"/>
    </source>
</evidence>
<comment type="subcellular location">
    <subcellularLocation>
        <location evidence="1">Nucleus</location>
    </subcellularLocation>
</comment>
<dbReference type="PANTHER" id="PTHR10997:SF7">
    <property type="entry name" value="IMPORTIN-11"/>
    <property type="match status" value="1"/>
</dbReference>
<dbReference type="GO" id="GO:0005635">
    <property type="term" value="C:nuclear envelope"/>
    <property type="evidence" value="ECO:0007669"/>
    <property type="project" value="TreeGrafter"/>
</dbReference>
<dbReference type="InterPro" id="IPR058669">
    <property type="entry name" value="TPR_IPO7/11-like"/>
</dbReference>
<dbReference type="SMART" id="SM00913">
    <property type="entry name" value="IBN_N"/>
    <property type="match status" value="1"/>
</dbReference>
<dbReference type="SUPFAM" id="SSF48371">
    <property type="entry name" value="ARM repeat"/>
    <property type="match status" value="1"/>
</dbReference>
<dbReference type="GO" id="GO:0005829">
    <property type="term" value="C:cytosol"/>
    <property type="evidence" value="ECO:0007669"/>
    <property type="project" value="TreeGrafter"/>
</dbReference>
<feature type="domain" description="Importin N-terminal" evidence="5">
    <location>
        <begin position="37"/>
        <end position="110"/>
    </location>
</feature>
<dbReference type="Pfam" id="PF25758">
    <property type="entry name" value="TPR_IPO11"/>
    <property type="match status" value="1"/>
</dbReference>
<proteinExistence type="inferred from homology"/>
<dbReference type="InterPro" id="IPR001494">
    <property type="entry name" value="Importin-beta_N"/>
</dbReference>
<dbReference type="Proteomes" id="UP000758603">
    <property type="component" value="Unassembled WGS sequence"/>
</dbReference>
<name>A0A9P9A192_9PEZI</name>
<keyword evidence="4" id="KW-0539">Nucleus</keyword>
<dbReference type="FunFam" id="1.25.10.10:FF:000362">
    <property type="entry name" value="Importin 11, putative"/>
    <property type="match status" value="1"/>
</dbReference>
<evidence type="ECO:0000256" key="4">
    <source>
        <dbReference type="ARBA" id="ARBA00023242"/>
    </source>
</evidence>
<keyword evidence="3" id="KW-0813">Transport</keyword>
<gene>
    <name evidence="6" type="ORF">BKA67DRAFT_512120</name>
</gene>
<sequence length="1038" mass="117393">MSFSIEVPGEANPLTLQGLFRTLQLAIAPDYAQRQSAGQQLSSWESHADYYPSLQLVFLDRSLQREIRLLAITQLKNGIDKHWRHHTLQNAIQPAQKEQIRSRLYQGSIGEEDQQLALHNALVVAKVTRIDFPQAWPEAMSSLVLLLRETKDNSSSLGGALVILLRVVKELGTARLRKSQTALQSVTPELVYLLGEIYTNSTTAWIAFLTNGQGDEDAADQAMQNSLTAFKTLRRLLIVGYEDPHKDNTVQQAWSLSQAQFGQFLGFVSHDSPIPAPYLDVVGKHMMQFTKLHLEMSQTHPASFASLPNSLDLVRSYWDLVAKFAEVFTKSGGLRQESDGETKSKVEGPLLEKLALKGLLLCRACVKMVNQPKQTFKYRSKEARSEQDGLVGHVKKDLLKDDFIVQMANVIISHLLVFRAADLEAWEENPEEWEQQEETQGSAWEWEVRPCAENVLNLLLVNYKHLLIQPLMAYFDTARNPQADVMVKESVYTALGLAASHLEKQFNFDEFLKSTLVSDAQQQGPLCKVLRRRIGILISQWVPVGISKEGRPLIYEIYGHFLNPNDNNNDIVVRITAARQFKMVADDFAFEGKIFTPYAQGVLSELIKLLHQTDIDETKLAILDTTKVIIERMETYVNPFADLVVSALPAIWETGSELSFMLKQAVLTILQSLVMSMRQESQRFHAMTVPLIADAVREDSDVFVYLIDESLELWSNILHQSTIPLSQELLTLVEAALRLLNDHTEHHLIYLTITGSYVLLAPQVMLEERWRQPLLKGLSETFSWQQSREQQNSATKYIEYLTRYAEELGGLDGVKVVVQDMVSCGFLPHMFEGIHDAYIARQTSGPKRKQPKVNNLTLTDYFSILSRIAVIDPTVCVELLASLGPLDQVWAWLSAEWFGSFDCMSNDTRRKLNLLGLTRLMELGQPMQDLILSKLQDYFAMWTSVITPILGEEDPTQDLLVITEPLEATEWDTPKELRERALRESDPVNRVNALTFVRDTLAGLAQRIGEQTVQEHVANVDADVLGSYQRLGQPQVHS</sequence>
<evidence type="ECO:0000256" key="3">
    <source>
        <dbReference type="ARBA" id="ARBA00022448"/>
    </source>
</evidence>
<dbReference type="RefSeq" id="XP_045962078.1">
    <property type="nucleotide sequence ID" value="XM_046097447.1"/>
</dbReference>
<dbReference type="Pfam" id="PF03810">
    <property type="entry name" value="IBN_N"/>
    <property type="match status" value="1"/>
</dbReference>
<organism evidence="6 7">
    <name type="scientific">Truncatella angustata</name>
    <dbReference type="NCBI Taxonomy" id="152316"/>
    <lineage>
        <taxon>Eukaryota</taxon>
        <taxon>Fungi</taxon>
        <taxon>Dikarya</taxon>
        <taxon>Ascomycota</taxon>
        <taxon>Pezizomycotina</taxon>
        <taxon>Sordariomycetes</taxon>
        <taxon>Xylariomycetidae</taxon>
        <taxon>Amphisphaeriales</taxon>
        <taxon>Sporocadaceae</taxon>
        <taxon>Truncatella</taxon>
    </lineage>
</organism>
<dbReference type="PROSITE" id="PS50166">
    <property type="entry name" value="IMPORTIN_B_NT"/>
    <property type="match status" value="1"/>
</dbReference>
<dbReference type="OrthoDB" id="361693at2759"/>
<dbReference type="InterPro" id="IPR011989">
    <property type="entry name" value="ARM-like"/>
</dbReference>
<accession>A0A9P9A192</accession>
<dbReference type="GO" id="GO:0006606">
    <property type="term" value="P:protein import into nucleus"/>
    <property type="evidence" value="ECO:0007669"/>
    <property type="project" value="TreeGrafter"/>
</dbReference>
<evidence type="ECO:0000256" key="2">
    <source>
        <dbReference type="ARBA" id="ARBA00007991"/>
    </source>
</evidence>
<evidence type="ECO:0000259" key="5">
    <source>
        <dbReference type="PROSITE" id="PS50166"/>
    </source>
</evidence>
<comment type="caution">
    <text evidence="6">The sequence shown here is derived from an EMBL/GenBank/DDBJ whole genome shotgun (WGS) entry which is preliminary data.</text>
</comment>
<comment type="similarity">
    <text evidence="2">Belongs to the importin beta family.</text>
</comment>
<dbReference type="GeneID" id="70126339"/>
<dbReference type="InterPro" id="IPR016024">
    <property type="entry name" value="ARM-type_fold"/>
</dbReference>